<dbReference type="Gene3D" id="1.10.150.280">
    <property type="entry name" value="AF1531-like domain"/>
    <property type="match status" value="1"/>
</dbReference>
<evidence type="ECO:0000256" key="1">
    <source>
        <dbReference type="SAM" id="MobiDB-lite"/>
    </source>
</evidence>
<keyword evidence="2" id="KW-0812">Transmembrane</keyword>
<feature type="transmembrane region" description="Helical" evidence="2">
    <location>
        <begin position="15"/>
        <end position="34"/>
    </location>
</feature>
<reference evidence="4 5" key="1">
    <citation type="journal article" date="2009" name="Int. J. Syst. Evol. Microbiol.">
        <title>Paenibacillus contaminans sp. nov., isolated from a contaminated laboratory plate.</title>
        <authorList>
            <person name="Chou J.H."/>
            <person name="Lee J.H."/>
            <person name="Lin M.C."/>
            <person name="Chang P.S."/>
            <person name="Arun A.B."/>
            <person name="Young C.C."/>
            <person name="Chen W.M."/>
        </authorList>
    </citation>
    <scope>NUCLEOTIDE SEQUENCE [LARGE SCALE GENOMIC DNA]</scope>
    <source>
        <strain evidence="4 5">CKOBP-6</strain>
    </source>
</reference>
<dbReference type="PANTHER" id="PTHR21180">
    <property type="entry name" value="ENDONUCLEASE/EXONUCLEASE/PHOSPHATASE FAMILY DOMAIN-CONTAINING PROTEIN 1"/>
    <property type="match status" value="1"/>
</dbReference>
<protein>
    <recommendedName>
        <fullName evidence="3">Helix-hairpin-helix DNA-binding motif class 1 domain-containing protein</fullName>
    </recommendedName>
</protein>
<evidence type="ECO:0000313" key="5">
    <source>
        <dbReference type="Proteomes" id="UP000250369"/>
    </source>
</evidence>
<dbReference type="GO" id="GO:0015628">
    <property type="term" value="P:protein secretion by the type II secretion system"/>
    <property type="evidence" value="ECO:0007669"/>
    <property type="project" value="TreeGrafter"/>
</dbReference>
<sequence length="210" mass="21487">MSGIEGGTGMISAKVKWLVIGLIGILAGAGVFFARMSDEDSVAVGMQRANGQLEAVLKLQEPVSSPAKTPETQAAAPPGAAGGSEPKEKRPVDETEGNVPDVMQGGANSEEDASRQNETADIPAGGAPEASSSPTSSKGAPNGSRQIDLNSATIQQLVKLPGIGESKAKAIIAYREQTGGFRTAKEITKVKGIGDKTYEALKDLIAVSSP</sequence>
<dbReference type="InterPro" id="IPR051675">
    <property type="entry name" value="Endo/Exo/Phosphatase_dom_1"/>
</dbReference>
<feature type="region of interest" description="Disordered" evidence="1">
    <location>
        <begin position="60"/>
        <end position="148"/>
    </location>
</feature>
<keyword evidence="2" id="KW-1133">Transmembrane helix</keyword>
<dbReference type="SUPFAM" id="SSF47781">
    <property type="entry name" value="RuvA domain 2-like"/>
    <property type="match status" value="1"/>
</dbReference>
<gene>
    <name evidence="4" type="ORF">DQG23_07125</name>
</gene>
<accession>A0A329MT10</accession>
<dbReference type="SMART" id="SM00278">
    <property type="entry name" value="HhH1"/>
    <property type="match status" value="2"/>
</dbReference>
<dbReference type="GO" id="GO:0003677">
    <property type="term" value="F:DNA binding"/>
    <property type="evidence" value="ECO:0007669"/>
    <property type="project" value="InterPro"/>
</dbReference>
<feature type="compositionally biased region" description="Polar residues" evidence="1">
    <location>
        <begin position="130"/>
        <end position="148"/>
    </location>
</feature>
<dbReference type="InterPro" id="IPR003583">
    <property type="entry name" value="Hlx-hairpin-Hlx_DNA-bd_motif"/>
</dbReference>
<dbReference type="EMBL" id="QMFB01000003">
    <property type="protein sequence ID" value="RAV21823.1"/>
    <property type="molecule type" value="Genomic_DNA"/>
</dbReference>
<keyword evidence="2" id="KW-0472">Membrane</keyword>
<feature type="domain" description="Helix-hairpin-helix DNA-binding motif class 1" evidence="3">
    <location>
        <begin position="155"/>
        <end position="174"/>
    </location>
</feature>
<evidence type="ECO:0000313" key="4">
    <source>
        <dbReference type="EMBL" id="RAV21823.1"/>
    </source>
</evidence>
<dbReference type="InterPro" id="IPR010994">
    <property type="entry name" value="RuvA_2-like"/>
</dbReference>
<name>A0A329MT10_9BACL</name>
<evidence type="ECO:0000256" key="2">
    <source>
        <dbReference type="SAM" id="Phobius"/>
    </source>
</evidence>
<dbReference type="InterPro" id="IPR004509">
    <property type="entry name" value="Competence_ComEA_HhH"/>
</dbReference>
<dbReference type="Proteomes" id="UP000250369">
    <property type="component" value="Unassembled WGS sequence"/>
</dbReference>
<dbReference type="NCBIfam" id="TIGR00426">
    <property type="entry name" value="competence protein ComEA helix-hairpin-helix repeat region"/>
    <property type="match status" value="1"/>
</dbReference>
<comment type="caution">
    <text evidence="4">The sequence shown here is derived from an EMBL/GenBank/DDBJ whole genome shotgun (WGS) entry which is preliminary data.</text>
</comment>
<feature type="compositionally biased region" description="Polar residues" evidence="1">
    <location>
        <begin position="62"/>
        <end position="72"/>
    </location>
</feature>
<keyword evidence="5" id="KW-1185">Reference proteome</keyword>
<feature type="domain" description="Helix-hairpin-helix DNA-binding motif class 1" evidence="3">
    <location>
        <begin position="185"/>
        <end position="204"/>
    </location>
</feature>
<dbReference type="PANTHER" id="PTHR21180:SF32">
    <property type="entry name" value="ENDONUCLEASE_EXONUCLEASE_PHOSPHATASE FAMILY DOMAIN-CONTAINING PROTEIN 1"/>
    <property type="match status" value="1"/>
</dbReference>
<dbReference type="GO" id="GO:0006281">
    <property type="term" value="P:DNA repair"/>
    <property type="evidence" value="ECO:0007669"/>
    <property type="project" value="InterPro"/>
</dbReference>
<proteinExistence type="predicted"/>
<organism evidence="4 5">
    <name type="scientific">Paenibacillus contaminans</name>
    <dbReference type="NCBI Taxonomy" id="450362"/>
    <lineage>
        <taxon>Bacteria</taxon>
        <taxon>Bacillati</taxon>
        <taxon>Bacillota</taxon>
        <taxon>Bacilli</taxon>
        <taxon>Bacillales</taxon>
        <taxon>Paenibacillaceae</taxon>
        <taxon>Paenibacillus</taxon>
    </lineage>
</organism>
<dbReference type="Pfam" id="PF12836">
    <property type="entry name" value="HHH_3"/>
    <property type="match status" value="1"/>
</dbReference>
<dbReference type="GO" id="GO:0015627">
    <property type="term" value="C:type II protein secretion system complex"/>
    <property type="evidence" value="ECO:0007669"/>
    <property type="project" value="TreeGrafter"/>
</dbReference>
<dbReference type="AlphaFoldDB" id="A0A329MT10"/>
<evidence type="ECO:0000259" key="3">
    <source>
        <dbReference type="SMART" id="SM00278"/>
    </source>
</evidence>